<name>A0AAE1ZD77_SCHME</name>
<evidence type="ECO:0000256" key="1">
    <source>
        <dbReference type="RuleBase" id="RU003767"/>
    </source>
</evidence>
<comment type="subunit">
    <text evidence="1">The nucleosome is a histone octamer containing two molecules each of H2A, H2B, H3 and H4 assembled in one H3-H4 heterotetramer and two H2A-H2B heterodimers. The octamer wraps approximately 147 bp of DNA.</text>
</comment>
<protein>
    <recommendedName>
        <fullName evidence="1">Histone H2A</fullName>
    </recommendedName>
</protein>
<feature type="region of interest" description="Disordered" evidence="2">
    <location>
        <begin position="1"/>
        <end position="20"/>
    </location>
</feature>
<evidence type="ECO:0000313" key="3">
    <source>
        <dbReference type="EMBL" id="KAK4471274.1"/>
    </source>
</evidence>
<comment type="similarity">
    <text evidence="1">Belongs to the histone H2A family.</text>
</comment>
<keyword evidence="1" id="KW-0158">Chromosome</keyword>
<keyword evidence="1" id="KW-0238">DNA-binding</keyword>
<evidence type="ECO:0000313" key="4">
    <source>
        <dbReference type="Proteomes" id="UP001292079"/>
    </source>
</evidence>
<dbReference type="GO" id="GO:0030527">
    <property type="term" value="F:structural constituent of chromatin"/>
    <property type="evidence" value="ECO:0007669"/>
    <property type="project" value="InterPro"/>
</dbReference>
<comment type="subcellular location">
    <subcellularLocation>
        <location evidence="1">Nucleus</location>
    </subcellularLocation>
</comment>
<accession>A0AAE1ZD77</accession>
<keyword evidence="4" id="KW-1185">Reference proteome</keyword>
<dbReference type="Gene3D" id="1.10.20.10">
    <property type="entry name" value="Histone, subunit A"/>
    <property type="match status" value="1"/>
</dbReference>
<dbReference type="AlphaFoldDB" id="A0AAE1ZD77"/>
<dbReference type="Proteomes" id="UP001292079">
    <property type="component" value="Unassembled WGS sequence"/>
</dbReference>
<reference evidence="3" key="1">
    <citation type="submission" date="2022-04" db="EMBL/GenBank/DDBJ databases">
        <authorList>
            <person name="Xu L."/>
            <person name="Lv Z."/>
        </authorList>
    </citation>
    <scope>NUCLEOTIDE SEQUENCE</scope>
    <source>
        <strain evidence="3">LV_2022a</strain>
    </source>
</reference>
<gene>
    <name evidence="3" type="ORF">MN116_004717</name>
</gene>
<evidence type="ECO:0000256" key="2">
    <source>
        <dbReference type="SAM" id="MobiDB-lite"/>
    </source>
</evidence>
<dbReference type="PANTHER" id="PTHR23430">
    <property type="entry name" value="HISTONE H2A"/>
    <property type="match status" value="1"/>
</dbReference>
<dbReference type="InterPro" id="IPR002119">
    <property type="entry name" value="Histone_H2A"/>
</dbReference>
<keyword evidence="1" id="KW-0544">Nucleosome core</keyword>
<keyword evidence="1" id="KW-0539">Nucleus</keyword>
<dbReference type="SUPFAM" id="SSF47113">
    <property type="entry name" value="Histone-fold"/>
    <property type="match status" value="1"/>
</dbReference>
<feature type="compositionally biased region" description="Basic residues" evidence="2">
    <location>
        <begin position="1"/>
        <end position="18"/>
    </location>
</feature>
<dbReference type="GO" id="GO:0000786">
    <property type="term" value="C:nucleosome"/>
    <property type="evidence" value="ECO:0007669"/>
    <property type="project" value="UniProtKB-KW"/>
</dbReference>
<dbReference type="SMART" id="SM00414">
    <property type="entry name" value="H2A"/>
    <property type="match status" value="1"/>
</dbReference>
<dbReference type="GO" id="GO:0005634">
    <property type="term" value="C:nucleus"/>
    <property type="evidence" value="ECO:0007669"/>
    <property type="project" value="UniProtKB-SubCell"/>
</dbReference>
<comment type="caution">
    <text evidence="3">The sequence shown here is derived from an EMBL/GenBank/DDBJ whole genome shotgun (WGS) entry which is preliminary data.</text>
</comment>
<organism evidence="3 4">
    <name type="scientific">Schistosoma mekongi</name>
    <name type="common">Parasitic worm</name>
    <dbReference type="NCBI Taxonomy" id="38744"/>
    <lineage>
        <taxon>Eukaryota</taxon>
        <taxon>Metazoa</taxon>
        <taxon>Spiralia</taxon>
        <taxon>Lophotrochozoa</taxon>
        <taxon>Platyhelminthes</taxon>
        <taxon>Trematoda</taxon>
        <taxon>Digenea</taxon>
        <taxon>Strigeidida</taxon>
        <taxon>Schistosomatoidea</taxon>
        <taxon>Schistosomatidae</taxon>
        <taxon>Schistosoma</taxon>
    </lineage>
</organism>
<dbReference type="InterPro" id="IPR009072">
    <property type="entry name" value="Histone-fold"/>
</dbReference>
<dbReference type="GO" id="GO:0003677">
    <property type="term" value="F:DNA binding"/>
    <property type="evidence" value="ECO:0007669"/>
    <property type="project" value="UniProtKB-KW"/>
</dbReference>
<dbReference type="EMBL" id="JALJAT010000003">
    <property type="protein sequence ID" value="KAK4471274.1"/>
    <property type="molecule type" value="Genomic_DNA"/>
</dbReference>
<dbReference type="PRINTS" id="PR00620">
    <property type="entry name" value="HISTONEH2A"/>
</dbReference>
<dbReference type="GO" id="GO:0046982">
    <property type="term" value="F:protein heterodimerization activity"/>
    <property type="evidence" value="ECO:0007669"/>
    <property type="project" value="InterPro"/>
</dbReference>
<proteinExistence type="inferred from homology"/>
<reference evidence="3" key="2">
    <citation type="journal article" date="2023" name="Infect Dis Poverty">
        <title>Chromosome-scale genome of the human blood fluke Schistosoma mekongi and its implications for public health.</title>
        <authorList>
            <person name="Zhou M."/>
            <person name="Xu L."/>
            <person name="Xu D."/>
            <person name="Chen W."/>
            <person name="Khan J."/>
            <person name="Hu Y."/>
            <person name="Huang H."/>
            <person name="Wei H."/>
            <person name="Zhang Y."/>
            <person name="Chusongsang P."/>
            <person name="Tanasarnprasert K."/>
            <person name="Hu X."/>
            <person name="Limpanont Y."/>
            <person name="Lv Z."/>
        </authorList>
    </citation>
    <scope>NUCLEOTIDE SEQUENCE</scope>
    <source>
        <strain evidence="3">LV_2022a</strain>
    </source>
</reference>
<sequence>MSGRGKSGKVRSKAKTRSARADLQVPVGRVYRLLRKDNYDERVGAGVPVYLAPVLEYLTAEVFC</sequence>